<evidence type="ECO:0000313" key="3">
    <source>
        <dbReference type="RefSeq" id="XP_012411998.1"/>
    </source>
</evidence>
<organism evidence="2 3">
    <name type="scientific">Trichechus manatus latirostris</name>
    <name type="common">Florida manatee</name>
    <dbReference type="NCBI Taxonomy" id="127582"/>
    <lineage>
        <taxon>Eukaryota</taxon>
        <taxon>Metazoa</taxon>
        <taxon>Chordata</taxon>
        <taxon>Craniata</taxon>
        <taxon>Vertebrata</taxon>
        <taxon>Euteleostomi</taxon>
        <taxon>Mammalia</taxon>
        <taxon>Eutheria</taxon>
        <taxon>Afrotheria</taxon>
        <taxon>Sirenia</taxon>
        <taxon>Trichechidae</taxon>
        <taxon>Trichechus</taxon>
    </lineage>
</organism>
<dbReference type="InParanoid" id="A0A2Y9G091"/>
<gene>
    <name evidence="3" type="primary">LOC105756463</name>
</gene>
<feature type="compositionally biased region" description="Basic residues" evidence="1">
    <location>
        <begin position="80"/>
        <end position="90"/>
    </location>
</feature>
<dbReference type="Proteomes" id="UP000248480">
    <property type="component" value="Unplaced"/>
</dbReference>
<feature type="region of interest" description="Disordered" evidence="1">
    <location>
        <begin position="1"/>
        <end position="54"/>
    </location>
</feature>
<feature type="compositionally biased region" description="Low complexity" evidence="1">
    <location>
        <begin position="33"/>
        <end position="54"/>
    </location>
</feature>
<evidence type="ECO:0000313" key="2">
    <source>
        <dbReference type="Proteomes" id="UP000248480"/>
    </source>
</evidence>
<proteinExistence type="predicted"/>
<dbReference type="KEGG" id="tmu:105756463"/>
<feature type="compositionally biased region" description="Low complexity" evidence="1">
    <location>
        <begin position="113"/>
        <end position="122"/>
    </location>
</feature>
<accession>A0A2Y9G091</accession>
<reference evidence="3" key="1">
    <citation type="submission" date="2025-08" db="UniProtKB">
        <authorList>
            <consortium name="RefSeq"/>
        </authorList>
    </citation>
    <scope>IDENTIFICATION</scope>
</reference>
<name>A0A2Y9G091_TRIMA</name>
<dbReference type="GeneID" id="105756463"/>
<sequence length="199" mass="20749">MAERRADRGGVARVGVLGARPHKARGPRSPTRPGGTKAMAPAAAGATTATGPGARGAVAYLGLRGFLRGSVRRDQDAPMRRPRWSPRRRQATTASGSGSRPARWRREDRRAAARPPAEAGPAPGRGPGRPSHRASFVQAGPARPQRLEGLARTPLVAMETGRSRARGFGRGPAPEVVPLAAPPRSATPPPQAISSAANR</sequence>
<feature type="compositionally biased region" description="Basic and acidic residues" evidence="1">
    <location>
        <begin position="1"/>
        <end position="10"/>
    </location>
</feature>
<evidence type="ECO:0000256" key="1">
    <source>
        <dbReference type="SAM" id="MobiDB-lite"/>
    </source>
</evidence>
<feature type="compositionally biased region" description="Low complexity" evidence="1">
    <location>
        <begin position="172"/>
        <end position="183"/>
    </location>
</feature>
<dbReference type="RefSeq" id="XP_012411998.1">
    <property type="nucleotide sequence ID" value="XM_012556544.1"/>
</dbReference>
<dbReference type="AlphaFoldDB" id="A0A2Y9G091"/>
<protein>
    <submittedName>
        <fullName evidence="3">Uncharacterized protein</fullName>
    </submittedName>
</protein>
<keyword evidence="2" id="KW-1185">Reference proteome</keyword>
<feature type="region of interest" description="Disordered" evidence="1">
    <location>
        <begin position="66"/>
        <end position="199"/>
    </location>
</feature>